<evidence type="ECO:0000259" key="1">
    <source>
        <dbReference type="Pfam" id="PF19825"/>
    </source>
</evidence>
<sequence length="171" mass="18438">MPELQPTACASPPCYAGEVDPAYNGAVSDAELAELLNAMLEVGRASAKALTAVGAEFDQTEVTDLLTSVQRNQARFCGVLTRVLVQLGASPSNATSTFHDEVVGLGEVAERLALLNSGMAWVIGQFDATLPKIADDQLHGVLSEWREIHRNDLKDCSELLDWLARQKAERS</sequence>
<protein>
    <recommendedName>
        <fullName evidence="1">DUF6306 domain-containing protein</fullName>
    </recommendedName>
</protein>
<evidence type="ECO:0000313" key="3">
    <source>
        <dbReference type="Proteomes" id="UP000321523"/>
    </source>
</evidence>
<evidence type="ECO:0000313" key="2">
    <source>
        <dbReference type="EMBL" id="GEO40237.1"/>
    </source>
</evidence>
<dbReference type="RefSeq" id="WP_044429568.1">
    <property type="nucleotide sequence ID" value="NZ_BJYZ01000020.1"/>
</dbReference>
<reference evidence="2 3" key="1">
    <citation type="submission" date="2019-07" db="EMBL/GenBank/DDBJ databases">
        <title>Whole genome shotgun sequence of Skermanella aerolata NBRC 106429.</title>
        <authorList>
            <person name="Hosoyama A."/>
            <person name="Uohara A."/>
            <person name="Ohji S."/>
            <person name="Ichikawa N."/>
        </authorList>
    </citation>
    <scope>NUCLEOTIDE SEQUENCE [LARGE SCALE GENOMIC DNA]</scope>
    <source>
        <strain evidence="2 3">NBRC 106429</strain>
    </source>
</reference>
<organism evidence="2 3">
    <name type="scientific">Skermanella aerolata</name>
    <dbReference type="NCBI Taxonomy" id="393310"/>
    <lineage>
        <taxon>Bacteria</taxon>
        <taxon>Pseudomonadati</taxon>
        <taxon>Pseudomonadota</taxon>
        <taxon>Alphaproteobacteria</taxon>
        <taxon>Rhodospirillales</taxon>
        <taxon>Azospirillaceae</taxon>
        <taxon>Skermanella</taxon>
    </lineage>
</organism>
<dbReference type="AlphaFoldDB" id="A0A512DUT9"/>
<gene>
    <name evidence="2" type="ORF">SAE02_43850</name>
</gene>
<dbReference type="EMBL" id="BJYZ01000020">
    <property type="protein sequence ID" value="GEO40237.1"/>
    <property type="molecule type" value="Genomic_DNA"/>
</dbReference>
<dbReference type="InterPro" id="IPR046273">
    <property type="entry name" value="DUF6306"/>
</dbReference>
<keyword evidence="3" id="KW-1185">Reference proteome</keyword>
<dbReference type="Proteomes" id="UP000321523">
    <property type="component" value="Unassembled WGS sequence"/>
</dbReference>
<feature type="domain" description="DUF6306" evidence="1">
    <location>
        <begin position="31"/>
        <end position="154"/>
    </location>
</feature>
<name>A0A512DUT9_9PROT</name>
<proteinExistence type="predicted"/>
<comment type="caution">
    <text evidence="2">The sequence shown here is derived from an EMBL/GenBank/DDBJ whole genome shotgun (WGS) entry which is preliminary data.</text>
</comment>
<accession>A0A512DUT9</accession>
<dbReference type="OrthoDB" id="9778912at2"/>
<dbReference type="Pfam" id="PF19825">
    <property type="entry name" value="DUF6306"/>
    <property type="match status" value="1"/>
</dbReference>